<name>N0BDF0_9EURY</name>
<dbReference type="InterPro" id="IPR002716">
    <property type="entry name" value="PIN_dom"/>
</dbReference>
<dbReference type="PROSITE" id="PS50084">
    <property type="entry name" value="KH_TYPE_1"/>
    <property type="match status" value="1"/>
</dbReference>
<dbReference type="KEGG" id="ast:Asulf_01009"/>
<dbReference type="Pfam" id="PF00437">
    <property type="entry name" value="T2SSE"/>
    <property type="match status" value="1"/>
</dbReference>
<evidence type="ECO:0000256" key="2">
    <source>
        <dbReference type="PROSITE-ProRule" id="PRU00117"/>
    </source>
</evidence>
<dbReference type="HOGENOM" id="CLU_023387_0_0_2"/>
<reference evidence="5 6" key="1">
    <citation type="journal article" date="2013" name="Genome Announc.">
        <title>Complete Genome Sequence of the Thermophilic and Facultatively Chemolithoautotrophic Sulfate Reducer Archaeoglobus sulfaticallidus Strain PM70-1T.</title>
        <authorList>
            <person name="Stokke R."/>
            <person name="Hocking W.P."/>
            <person name="Steinsbu B.O."/>
            <person name="Steen I.H."/>
        </authorList>
    </citation>
    <scope>NUCLEOTIDE SEQUENCE [LARGE SCALE GENOMIC DNA]</scope>
    <source>
        <strain evidence="5">PM70-1</strain>
    </source>
</reference>
<dbReference type="eggNOG" id="arCOG04116">
    <property type="taxonomic scope" value="Archaea"/>
</dbReference>
<keyword evidence="2" id="KW-0694">RNA-binding</keyword>
<evidence type="ECO:0000313" key="6">
    <source>
        <dbReference type="Proteomes" id="UP000013307"/>
    </source>
</evidence>
<comment type="similarity">
    <text evidence="1">In the N-terminal section; belongs to the PINc/VapC protein family.</text>
</comment>
<proteinExistence type="inferred from homology"/>
<dbReference type="SUPFAM" id="SSF88723">
    <property type="entry name" value="PIN domain-like"/>
    <property type="match status" value="1"/>
</dbReference>
<dbReference type="InterPro" id="IPR015946">
    <property type="entry name" value="KH_dom-like_a/b"/>
</dbReference>
<dbReference type="InterPro" id="IPR004087">
    <property type="entry name" value="KH_dom"/>
</dbReference>
<dbReference type="InterPro" id="IPR001482">
    <property type="entry name" value="T2SS/T4SS_dom"/>
</dbReference>
<protein>
    <submittedName>
        <fullName evidence="5">ATPase, PilT family</fullName>
    </submittedName>
</protein>
<gene>
    <name evidence="5" type="ORF">Asulf_01009</name>
</gene>
<dbReference type="PANTHER" id="PTHR11603:SF147">
    <property type="entry name" value="MEMBRANE PROTEIN"/>
    <property type="match status" value="1"/>
</dbReference>
<dbReference type="InterPro" id="IPR027417">
    <property type="entry name" value="P-loop_NTPase"/>
</dbReference>
<evidence type="ECO:0000313" key="5">
    <source>
        <dbReference type="EMBL" id="AGK61013.1"/>
    </source>
</evidence>
<dbReference type="RefSeq" id="WP_015590611.1">
    <property type="nucleotide sequence ID" value="NC_021169.1"/>
</dbReference>
<dbReference type="STRING" id="387631.Asulf_01009"/>
<dbReference type="CDD" id="cd09878">
    <property type="entry name" value="PIN_VapC_VirB11L-ATPase-like"/>
    <property type="match status" value="1"/>
</dbReference>
<dbReference type="InterPro" id="IPR052041">
    <property type="entry name" value="Nucleic_acid_metab_PIN/TRAM"/>
</dbReference>
<evidence type="ECO:0000259" key="3">
    <source>
        <dbReference type="SMART" id="SM00322"/>
    </source>
</evidence>
<dbReference type="EMBL" id="CP005290">
    <property type="protein sequence ID" value="AGK61013.1"/>
    <property type="molecule type" value="Genomic_DNA"/>
</dbReference>
<evidence type="ECO:0000256" key="1">
    <source>
        <dbReference type="ARBA" id="ARBA00046345"/>
    </source>
</evidence>
<accession>N0BDF0</accession>
<feature type="domain" description="K Homology" evidence="3">
    <location>
        <begin position="484"/>
        <end position="597"/>
    </location>
</feature>
<dbReference type="Proteomes" id="UP000013307">
    <property type="component" value="Chromosome"/>
</dbReference>
<dbReference type="CDD" id="cd00105">
    <property type="entry name" value="KH-I"/>
    <property type="match status" value="1"/>
</dbReference>
<dbReference type="SMART" id="SM00670">
    <property type="entry name" value="PINc"/>
    <property type="match status" value="1"/>
</dbReference>
<dbReference type="Pfam" id="PF01850">
    <property type="entry name" value="PIN"/>
    <property type="match status" value="1"/>
</dbReference>
<dbReference type="Pfam" id="PF00013">
    <property type="entry name" value="KH_1"/>
    <property type="match status" value="1"/>
</dbReference>
<organism evidence="5 6">
    <name type="scientific">Archaeoglobus sulfaticallidus PM70-1</name>
    <dbReference type="NCBI Taxonomy" id="387631"/>
    <lineage>
        <taxon>Archaea</taxon>
        <taxon>Methanobacteriati</taxon>
        <taxon>Methanobacteriota</taxon>
        <taxon>Archaeoglobi</taxon>
        <taxon>Archaeoglobales</taxon>
        <taxon>Archaeoglobaceae</taxon>
        <taxon>Archaeoglobus</taxon>
    </lineage>
</organism>
<dbReference type="SUPFAM" id="SSF52540">
    <property type="entry name" value="P-loop containing nucleoside triphosphate hydrolases"/>
    <property type="match status" value="1"/>
</dbReference>
<dbReference type="SUPFAM" id="SSF54814">
    <property type="entry name" value="Prokaryotic type KH domain (KH-domain type II)"/>
    <property type="match status" value="1"/>
</dbReference>
<evidence type="ECO:0000259" key="4">
    <source>
        <dbReference type="SMART" id="SM00670"/>
    </source>
</evidence>
<keyword evidence="6" id="KW-1185">Reference proteome</keyword>
<dbReference type="Gene3D" id="3.40.50.1010">
    <property type="entry name" value="5'-nuclease"/>
    <property type="match status" value="1"/>
</dbReference>
<sequence>MSGVDLSNKSKIVLDTSALIDGRISKIIEKSFDGKVIIPEPAVAELEAQANFGKMSGFRGLEEITRIRKIAEKKGLDVVFSGERPGLDDIKLSKGGAIDEMIRRVAEVENATLITCDRVQHIVSVAKGIDSIYLAQERIEPEKTKIMSFFTEDTASVHLKEGVPPYAKRGRVGSLKLVKLSETPMTAEELRGIANEILESARQDDDSSIEIERHGAVVVQLRDLRIAIAEKPFSDKMEITAVRPVAKVSIHEYGVDEELKRRFIEKQRGILIAGPPGAGKSTFAASVADFLMEHGFLVKTMESPRDLMVRDEVTQYSPLEGDMSLTADILLLVRPDYTIYDELRKTSDFQIFADMRLAGVGMIGVTHATRAIDAVQRMVGRVELGVIPQVVDTVIFIDAGRIAKVYELKFNVKVPTGMTEADLARPVIDVIDFKSKRVEYEIYTYGEQVVVMPLVGERDPEEIKQRLEEILFELVTDFEVDVLNDRKAIIRVPEDQISFILGRRGRNIKRIEDEVKISIDVQPLRSKRRGEVIEAEVGESRKQWLIYAPGLEGKEVDIFAENDYLTTASVGRKGVIRIRKDKDIGKAIKIALMRGKKIYIKY</sequence>
<dbReference type="SMART" id="SM00322">
    <property type="entry name" value="KH"/>
    <property type="match status" value="1"/>
</dbReference>
<dbReference type="GO" id="GO:0003723">
    <property type="term" value="F:RNA binding"/>
    <property type="evidence" value="ECO:0007669"/>
    <property type="project" value="UniProtKB-UniRule"/>
</dbReference>
<dbReference type="NCBIfam" id="NF010335">
    <property type="entry name" value="PRK13764.1"/>
    <property type="match status" value="1"/>
</dbReference>
<dbReference type="InterPro" id="IPR029060">
    <property type="entry name" value="PIN-like_dom_sf"/>
</dbReference>
<dbReference type="GeneID" id="15392650"/>
<dbReference type="Gene3D" id="3.40.50.300">
    <property type="entry name" value="P-loop containing nucleotide triphosphate hydrolases"/>
    <property type="match status" value="1"/>
</dbReference>
<dbReference type="AlphaFoldDB" id="N0BDF0"/>
<dbReference type="InterPro" id="IPR004088">
    <property type="entry name" value="KH_dom_type_1"/>
</dbReference>
<dbReference type="PANTHER" id="PTHR11603">
    <property type="entry name" value="AAA FAMILY ATPASE"/>
    <property type="match status" value="1"/>
</dbReference>
<feature type="domain" description="PIN" evidence="4">
    <location>
        <begin position="10"/>
        <end position="122"/>
    </location>
</feature>
<dbReference type="InterPro" id="IPR009019">
    <property type="entry name" value="KH_sf_prok-type"/>
</dbReference>
<dbReference type="Gene3D" id="3.30.300.20">
    <property type="match status" value="1"/>
</dbReference>
<dbReference type="OrthoDB" id="7146at2157"/>